<evidence type="ECO:0000256" key="7">
    <source>
        <dbReference type="ARBA" id="ARBA00023136"/>
    </source>
</evidence>
<reference evidence="9 10" key="1">
    <citation type="submission" date="2019-05" db="EMBL/GenBank/DDBJ databases">
        <title>Nesterenkonia sp. GY239, isolated from the Southern Atlantic Ocean.</title>
        <authorList>
            <person name="Zhang G."/>
        </authorList>
    </citation>
    <scope>NUCLEOTIDE SEQUENCE [LARGE SCALE GENOMIC DNA]</scope>
    <source>
        <strain evidence="9 10">GY239</strain>
    </source>
</reference>
<feature type="transmembrane region" description="Helical" evidence="8">
    <location>
        <begin position="376"/>
        <end position="395"/>
    </location>
</feature>
<feature type="transmembrane region" description="Helical" evidence="8">
    <location>
        <begin position="31"/>
        <end position="48"/>
    </location>
</feature>
<comment type="subcellular location">
    <subcellularLocation>
        <location evidence="1 8">Cell membrane</location>
        <topology evidence="1 8">Multi-pass membrane protein</topology>
    </subcellularLocation>
</comment>
<feature type="transmembrane region" description="Helical" evidence="8">
    <location>
        <begin position="542"/>
        <end position="561"/>
    </location>
</feature>
<dbReference type="AlphaFoldDB" id="A0A5R9A8T8"/>
<feature type="transmembrane region" description="Helical" evidence="8">
    <location>
        <begin position="157"/>
        <end position="175"/>
    </location>
</feature>
<keyword evidence="10" id="KW-1185">Reference proteome</keyword>
<keyword evidence="7 8" id="KW-0472">Membrane</keyword>
<dbReference type="Proteomes" id="UP000306544">
    <property type="component" value="Unassembled WGS sequence"/>
</dbReference>
<feature type="transmembrane region" description="Helical" evidence="8">
    <location>
        <begin position="328"/>
        <end position="344"/>
    </location>
</feature>
<evidence type="ECO:0000256" key="1">
    <source>
        <dbReference type="ARBA" id="ARBA00004651"/>
    </source>
</evidence>
<feature type="transmembrane region" description="Helical" evidence="8">
    <location>
        <begin position="238"/>
        <end position="260"/>
    </location>
</feature>
<protein>
    <recommendedName>
        <fullName evidence="8">L-lactate permease</fullName>
    </recommendedName>
</protein>
<evidence type="ECO:0000313" key="10">
    <source>
        <dbReference type="Proteomes" id="UP000306544"/>
    </source>
</evidence>
<comment type="similarity">
    <text evidence="2 8">Belongs to the lactate permease family.</text>
</comment>
<dbReference type="GO" id="GO:0005886">
    <property type="term" value="C:plasma membrane"/>
    <property type="evidence" value="ECO:0007669"/>
    <property type="project" value="UniProtKB-SubCell"/>
</dbReference>
<organism evidence="9 10">
    <name type="scientific">Nesterenkonia sphaerica</name>
    <dbReference type="NCBI Taxonomy" id="1804988"/>
    <lineage>
        <taxon>Bacteria</taxon>
        <taxon>Bacillati</taxon>
        <taxon>Actinomycetota</taxon>
        <taxon>Actinomycetes</taxon>
        <taxon>Micrococcales</taxon>
        <taxon>Micrococcaceae</taxon>
        <taxon>Nesterenkonia</taxon>
    </lineage>
</organism>
<dbReference type="RefSeq" id="WP_138170631.1">
    <property type="nucleotide sequence ID" value="NZ_VAWA01000012.1"/>
</dbReference>
<proteinExistence type="inferred from homology"/>
<comment type="caution">
    <text evidence="8">Lacks conserved residue(s) required for the propagation of feature annotation.</text>
</comment>
<evidence type="ECO:0000256" key="4">
    <source>
        <dbReference type="ARBA" id="ARBA00022475"/>
    </source>
</evidence>
<feature type="transmembrane region" description="Helical" evidence="8">
    <location>
        <begin position="415"/>
        <end position="435"/>
    </location>
</feature>
<evidence type="ECO:0000313" key="9">
    <source>
        <dbReference type="EMBL" id="TLP74196.1"/>
    </source>
</evidence>
<feature type="transmembrane region" description="Helical" evidence="8">
    <location>
        <begin position="567"/>
        <end position="587"/>
    </location>
</feature>
<dbReference type="OrthoDB" id="9761056at2"/>
<evidence type="ECO:0000256" key="6">
    <source>
        <dbReference type="ARBA" id="ARBA00022989"/>
    </source>
</evidence>
<dbReference type="PANTHER" id="PTHR30003">
    <property type="entry name" value="L-LACTATE PERMEASE"/>
    <property type="match status" value="1"/>
</dbReference>
<dbReference type="InterPro" id="IPR003804">
    <property type="entry name" value="Lactate_perm"/>
</dbReference>
<dbReference type="GO" id="GO:0015129">
    <property type="term" value="F:lactate transmembrane transporter activity"/>
    <property type="evidence" value="ECO:0007669"/>
    <property type="project" value="UniProtKB-UniRule"/>
</dbReference>
<evidence type="ECO:0000256" key="3">
    <source>
        <dbReference type="ARBA" id="ARBA00022448"/>
    </source>
</evidence>
<feature type="transmembrane region" description="Helical" evidence="8">
    <location>
        <begin position="105"/>
        <end position="124"/>
    </location>
</feature>
<comment type="function">
    <text evidence="8">Uptake of L-lactate across the membrane. Can also transport D-lactate and glycolate.</text>
</comment>
<dbReference type="EMBL" id="VAWA01000012">
    <property type="protein sequence ID" value="TLP74196.1"/>
    <property type="molecule type" value="Genomic_DNA"/>
</dbReference>
<feature type="transmembrane region" description="Helical" evidence="8">
    <location>
        <begin position="6"/>
        <end position="24"/>
    </location>
</feature>
<evidence type="ECO:0000256" key="5">
    <source>
        <dbReference type="ARBA" id="ARBA00022692"/>
    </source>
</evidence>
<accession>A0A5R9A8T8</accession>
<feature type="transmembrane region" description="Helical" evidence="8">
    <location>
        <begin position="60"/>
        <end position="85"/>
    </location>
</feature>
<feature type="transmembrane region" description="Helical" evidence="8">
    <location>
        <begin position="195"/>
        <end position="226"/>
    </location>
</feature>
<comment type="caution">
    <text evidence="9">The sequence shown here is derived from an EMBL/GenBank/DDBJ whole genome shotgun (WGS) entry which is preliminary data.</text>
</comment>
<evidence type="ECO:0000256" key="8">
    <source>
        <dbReference type="RuleBase" id="RU365092"/>
    </source>
</evidence>
<feature type="transmembrane region" description="Helical" evidence="8">
    <location>
        <begin position="461"/>
        <end position="480"/>
    </location>
</feature>
<dbReference type="Pfam" id="PF02652">
    <property type="entry name" value="Lactate_perm"/>
    <property type="match status" value="1"/>
</dbReference>
<name>A0A5R9A8T8_9MICC</name>
<evidence type="ECO:0000256" key="2">
    <source>
        <dbReference type="ARBA" id="ARBA00010100"/>
    </source>
</evidence>
<feature type="transmembrane region" description="Helical" evidence="8">
    <location>
        <begin position="130"/>
        <end position="152"/>
    </location>
</feature>
<keyword evidence="3 8" id="KW-0813">Transport</keyword>
<feature type="transmembrane region" description="Helical" evidence="8">
    <location>
        <begin position="266"/>
        <end position="286"/>
    </location>
</feature>
<dbReference type="NCBIfam" id="TIGR00795">
    <property type="entry name" value="lctP"/>
    <property type="match status" value="1"/>
</dbReference>
<keyword evidence="4 8" id="KW-1003">Cell membrane</keyword>
<sequence>MDNLALLGILAIAPILLAGILLAGFRWPAKYAMPLSYVVALVIAWLVWEMEPTALAAASIEGLIVAGTLLYIVFGALLLLSTVTLSGAMDRIKAGFNFISPDRRIQAIIIGWLFGSFIEGASGFGTPAAIVAPLLLALGFPAMAAVAVGLIIQSTPVSFGAVGTPILVGIGNGLGETLPGVPDRIEGLGMSYSEYVAHIGFQTALIHMTVGILIPLILVCMLTGFFGEKRNFALGLKVWPFAIYASLAMTIPSVTVAYLLGPEFPSLLGGLIGLTLVMFTSSKGFLMPKETFDFGPRATWEERWMGRIAPGEVKDTDEPPKMTKVRAWSPYVILAALLVLTRLIEPLTEFLTTPGLTRLAFTDILGVEGIEANVDLFYSPGFVLIFVSVISYLIYRMSGKQIAATWKVSGKQIAATAVALLFAVPMVRVLIQSGINESGLESMPVVLAQGVANVAGDTWPFFAPFIGALGAFVAGSNTLANLTFAQFQWSTADTIGVSPETVVAAQAVGGAGGNPIAIHNIVAASATVGLFNREGDVMRKTVWITLYYCIAAGSVAFLAIHGFGLNIGTGGLLLLIAGLIILGYLAIRRGDSPKIQAPPQH</sequence>
<keyword evidence="6 8" id="KW-1133">Transmembrane helix</keyword>
<dbReference type="GO" id="GO:0015295">
    <property type="term" value="F:solute:proton symporter activity"/>
    <property type="evidence" value="ECO:0007669"/>
    <property type="project" value="TreeGrafter"/>
</dbReference>
<gene>
    <name evidence="9" type="ORF">FEF27_09535</name>
</gene>
<keyword evidence="5 8" id="KW-0812">Transmembrane</keyword>
<dbReference type="PANTHER" id="PTHR30003:SF0">
    <property type="entry name" value="GLYCOLATE PERMEASE GLCA-RELATED"/>
    <property type="match status" value="1"/>
</dbReference>